<evidence type="ECO:0000256" key="4">
    <source>
        <dbReference type="ARBA" id="ARBA00023136"/>
    </source>
</evidence>
<accession>A0A6J6IIC2</accession>
<evidence type="ECO:0000256" key="5">
    <source>
        <dbReference type="SAM" id="Phobius"/>
    </source>
</evidence>
<dbReference type="PANTHER" id="PTHR23427">
    <property type="entry name" value="SURFEIT LOCUS PROTEIN"/>
    <property type="match status" value="1"/>
</dbReference>
<evidence type="ECO:0000313" key="6">
    <source>
        <dbReference type="EMBL" id="CAB4624272.1"/>
    </source>
</evidence>
<reference evidence="6" key="1">
    <citation type="submission" date="2020-05" db="EMBL/GenBank/DDBJ databases">
        <authorList>
            <person name="Chiriac C."/>
            <person name="Salcher M."/>
            <person name="Ghai R."/>
            <person name="Kavagutti S V."/>
        </authorList>
    </citation>
    <scope>NUCLEOTIDE SEQUENCE</scope>
</reference>
<evidence type="ECO:0000256" key="2">
    <source>
        <dbReference type="ARBA" id="ARBA00022692"/>
    </source>
</evidence>
<dbReference type="PROSITE" id="PS50895">
    <property type="entry name" value="SURF1"/>
    <property type="match status" value="1"/>
</dbReference>
<dbReference type="InterPro" id="IPR045214">
    <property type="entry name" value="Surf1/Surf4"/>
</dbReference>
<keyword evidence="3 5" id="KW-1133">Transmembrane helix</keyword>
<protein>
    <submittedName>
        <fullName evidence="6">Unannotated protein</fullName>
    </submittedName>
</protein>
<dbReference type="Pfam" id="PF02104">
    <property type="entry name" value="SURF1"/>
    <property type="match status" value="1"/>
</dbReference>
<feature type="transmembrane region" description="Helical" evidence="5">
    <location>
        <begin position="12"/>
        <end position="32"/>
    </location>
</feature>
<feature type="transmembrane region" description="Helical" evidence="5">
    <location>
        <begin position="206"/>
        <end position="225"/>
    </location>
</feature>
<keyword evidence="2 5" id="KW-0812">Transmembrane</keyword>
<dbReference type="PANTHER" id="PTHR23427:SF2">
    <property type="entry name" value="SURFEIT LOCUS PROTEIN 1"/>
    <property type="match status" value="1"/>
</dbReference>
<organism evidence="6">
    <name type="scientific">freshwater metagenome</name>
    <dbReference type="NCBI Taxonomy" id="449393"/>
    <lineage>
        <taxon>unclassified sequences</taxon>
        <taxon>metagenomes</taxon>
        <taxon>ecological metagenomes</taxon>
    </lineage>
</organism>
<proteinExistence type="predicted"/>
<evidence type="ECO:0000256" key="3">
    <source>
        <dbReference type="ARBA" id="ARBA00022989"/>
    </source>
</evidence>
<dbReference type="CDD" id="cd06662">
    <property type="entry name" value="SURF1"/>
    <property type="match status" value="1"/>
</dbReference>
<dbReference type="EMBL" id="CAEZVB010000052">
    <property type="protein sequence ID" value="CAB4624272.1"/>
    <property type="molecule type" value="Genomic_DNA"/>
</dbReference>
<dbReference type="InterPro" id="IPR002994">
    <property type="entry name" value="Surf1/Shy1"/>
</dbReference>
<sequence>MFALLRTRRWISFSLLVIGVIVGFGLLSQWQWSRAEAKRIDRIALESASFASPTALPEKRILKDSQEWSRFNVTGRFVATDQVVVRKRPLNGTNGFWVMTIFETNTGIALWVNRGWMPARGIATEMPAIPQPVTTPQTITGAWRNFEAASSAQLSGLPKGMVPAPAAEVLPIQGSVPGYLVITNPAQSGLELIPTPEIDETQNVSYAVQWILFAAVAIIGWFIFLRREASEDARKTQV</sequence>
<name>A0A6J6IIC2_9ZZZZ</name>
<gene>
    <name evidence="6" type="ORF">UFOPK1908_01067</name>
</gene>
<evidence type="ECO:0000256" key="1">
    <source>
        <dbReference type="ARBA" id="ARBA00004370"/>
    </source>
</evidence>
<keyword evidence="4 5" id="KW-0472">Membrane</keyword>
<comment type="subcellular location">
    <subcellularLocation>
        <location evidence="1">Membrane</location>
    </subcellularLocation>
</comment>
<dbReference type="GO" id="GO:0016020">
    <property type="term" value="C:membrane"/>
    <property type="evidence" value="ECO:0007669"/>
    <property type="project" value="UniProtKB-SubCell"/>
</dbReference>
<dbReference type="AlphaFoldDB" id="A0A6J6IIC2"/>